<keyword evidence="1" id="KW-1133">Transmembrane helix</keyword>
<feature type="transmembrane region" description="Helical" evidence="1">
    <location>
        <begin position="6"/>
        <end position="27"/>
    </location>
</feature>
<proteinExistence type="predicted"/>
<dbReference type="EMBL" id="ARYK01000001">
    <property type="protein sequence ID" value="KCZ94041.1"/>
    <property type="molecule type" value="Genomic_DNA"/>
</dbReference>
<keyword evidence="1" id="KW-0472">Membrane</keyword>
<dbReference type="OrthoDB" id="7630640at2"/>
<accession>A0A059FU89</accession>
<sequence length="174" mass="20221">MSLETIYYIGQTIAAAGILGSLVAIWFQQRQSIKIARADMTERTLGKFYSAMEIMTQDPDLSLHYMRLVRGQVPADEAIVQRLVWFFSLMMQAHASSYFLWRDHLSDDRTIDPHNKTILVHLKVPLFNREWERTRRRGTFPVDYMAFVEKLRLEADRAARSEAPPRQDATSTGR</sequence>
<reference evidence="2 3" key="1">
    <citation type="journal article" date="2014" name="Antonie Van Leeuwenhoek">
        <title>Hyphomonas beringensis sp. nov. and Hyphomonas chukchiensis sp. nov., isolated from surface seawater of the Bering Sea and Chukchi Sea.</title>
        <authorList>
            <person name="Li C."/>
            <person name="Lai Q."/>
            <person name="Li G."/>
            <person name="Dong C."/>
            <person name="Wang J."/>
            <person name="Liao Y."/>
            <person name="Shao Z."/>
        </authorList>
    </citation>
    <scope>NUCLEOTIDE SEQUENCE [LARGE SCALE GENOMIC DNA]</scope>
    <source>
        <strain evidence="2 3">MHS-2</strain>
    </source>
</reference>
<comment type="caution">
    <text evidence="2">The sequence shown here is derived from an EMBL/GenBank/DDBJ whole genome shotgun (WGS) entry which is preliminary data.</text>
</comment>
<dbReference type="PATRIC" id="fig|1280950.3.peg.342"/>
<evidence type="ECO:0000313" key="2">
    <source>
        <dbReference type="EMBL" id="KCZ94041.1"/>
    </source>
</evidence>
<organism evidence="2 3">
    <name type="scientific">Hyphomonas johnsonii MHS-2</name>
    <dbReference type="NCBI Taxonomy" id="1280950"/>
    <lineage>
        <taxon>Bacteria</taxon>
        <taxon>Pseudomonadati</taxon>
        <taxon>Pseudomonadota</taxon>
        <taxon>Alphaproteobacteria</taxon>
        <taxon>Hyphomonadales</taxon>
        <taxon>Hyphomonadaceae</taxon>
        <taxon>Hyphomonas</taxon>
    </lineage>
</organism>
<gene>
    <name evidence="2" type="ORF">HJO_01660</name>
</gene>
<evidence type="ECO:0000313" key="3">
    <source>
        <dbReference type="Proteomes" id="UP000025171"/>
    </source>
</evidence>
<protein>
    <recommendedName>
        <fullName evidence="4">DUF4760 domain-containing protein</fullName>
    </recommendedName>
</protein>
<dbReference type="AlphaFoldDB" id="A0A059FU89"/>
<keyword evidence="1" id="KW-0812">Transmembrane</keyword>
<evidence type="ECO:0008006" key="4">
    <source>
        <dbReference type="Google" id="ProtNLM"/>
    </source>
</evidence>
<keyword evidence="3" id="KW-1185">Reference proteome</keyword>
<name>A0A059FU89_9PROT</name>
<evidence type="ECO:0000256" key="1">
    <source>
        <dbReference type="SAM" id="Phobius"/>
    </source>
</evidence>
<dbReference type="STRING" id="1280950.HJO_01660"/>
<dbReference type="Proteomes" id="UP000025171">
    <property type="component" value="Unassembled WGS sequence"/>
</dbReference>
<dbReference type="RefSeq" id="WP_035612935.1">
    <property type="nucleotide sequence ID" value="NZ_ARYK01000001.1"/>
</dbReference>